<dbReference type="PANTHER" id="PTHR15681:SF1">
    <property type="entry name" value="MAD2L1-BINDING PROTEIN"/>
    <property type="match status" value="1"/>
</dbReference>
<dbReference type="GO" id="GO:0005634">
    <property type="term" value="C:nucleus"/>
    <property type="evidence" value="ECO:0007669"/>
    <property type="project" value="InterPro"/>
</dbReference>
<keyword evidence="2" id="KW-1185">Reference proteome</keyword>
<name>A0A8T0EA74_ARGBR</name>
<evidence type="ECO:0000313" key="1">
    <source>
        <dbReference type="EMBL" id="KAF8768230.1"/>
    </source>
</evidence>
<dbReference type="Pfam" id="PF06581">
    <property type="entry name" value="p31comet"/>
    <property type="match status" value="1"/>
</dbReference>
<dbReference type="Gene3D" id="3.30.900.20">
    <property type="match status" value="1"/>
</dbReference>
<sequence>MSESSISFSEPVSKETANQLTIEYLKYTLYCRGQFPFPLDQLKKSVVRSALQRESLKNDNHLIFSDNPNLQFNRFGLVPKQNFTMDRKKHLYEENIKKFDEFFNELLEILEKKDVLEVVMNLGPNMMHPKELHHITLPLDCDHAQCSEKFVPFDKCRLQFFKSVLHENILQDIKVDCLMKISILLLLRTDDALTQQMEQKNFYTIPKRCKQVTVHFNNSCQVSDTDFANFTDDSVTNCSEISAQNKGLWVKLKPDLKGFKDLMDDKKAL</sequence>
<accession>A0A8T0EA74</accession>
<dbReference type="InterPro" id="IPR009511">
    <property type="entry name" value="MAD1/Cdc20-bound-Mad2-bd"/>
</dbReference>
<evidence type="ECO:0000313" key="2">
    <source>
        <dbReference type="Proteomes" id="UP000807504"/>
    </source>
</evidence>
<dbReference type="EMBL" id="JABXBU010002230">
    <property type="protein sequence ID" value="KAF8768230.1"/>
    <property type="molecule type" value="Genomic_DNA"/>
</dbReference>
<dbReference type="AlphaFoldDB" id="A0A8T0EA74"/>
<reference evidence="1" key="1">
    <citation type="journal article" date="2020" name="bioRxiv">
        <title>Chromosome-level reference genome of the European wasp spider Argiope bruennichi: a resource for studies on range expansion and evolutionary adaptation.</title>
        <authorList>
            <person name="Sheffer M.M."/>
            <person name="Hoppe A."/>
            <person name="Krehenwinkel H."/>
            <person name="Uhl G."/>
            <person name="Kuss A.W."/>
            <person name="Jensen L."/>
            <person name="Jensen C."/>
            <person name="Gillespie R.G."/>
            <person name="Hoff K.J."/>
            <person name="Prost S."/>
        </authorList>
    </citation>
    <scope>NUCLEOTIDE SEQUENCE</scope>
</reference>
<dbReference type="PANTHER" id="PTHR15681">
    <property type="entry name" value="MAD2L1-BINDING PROTEIN"/>
    <property type="match status" value="1"/>
</dbReference>
<gene>
    <name evidence="1" type="ORF">HNY73_021070</name>
</gene>
<organism evidence="1 2">
    <name type="scientific">Argiope bruennichi</name>
    <name type="common">Wasp spider</name>
    <name type="synonym">Aranea bruennichi</name>
    <dbReference type="NCBI Taxonomy" id="94029"/>
    <lineage>
        <taxon>Eukaryota</taxon>
        <taxon>Metazoa</taxon>
        <taxon>Ecdysozoa</taxon>
        <taxon>Arthropoda</taxon>
        <taxon>Chelicerata</taxon>
        <taxon>Arachnida</taxon>
        <taxon>Araneae</taxon>
        <taxon>Araneomorphae</taxon>
        <taxon>Entelegynae</taxon>
        <taxon>Araneoidea</taxon>
        <taxon>Araneidae</taxon>
        <taxon>Argiope</taxon>
    </lineage>
</organism>
<dbReference type="InterPro" id="IPR053729">
    <property type="entry name" value="MAD2L1BP_domain_sf"/>
</dbReference>
<dbReference type="GO" id="GO:0007096">
    <property type="term" value="P:regulation of exit from mitosis"/>
    <property type="evidence" value="ECO:0007669"/>
    <property type="project" value="InterPro"/>
</dbReference>
<dbReference type="Proteomes" id="UP000807504">
    <property type="component" value="Unassembled WGS sequence"/>
</dbReference>
<reference evidence="1" key="2">
    <citation type="submission" date="2020-06" db="EMBL/GenBank/DDBJ databases">
        <authorList>
            <person name="Sheffer M."/>
        </authorList>
    </citation>
    <scope>NUCLEOTIDE SEQUENCE</scope>
</reference>
<comment type="caution">
    <text evidence="1">The sequence shown here is derived from an EMBL/GenBank/DDBJ whole genome shotgun (WGS) entry which is preliminary data.</text>
</comment>
<proteinExistence type="predicted"/>
<protein>
    <submittedName>
        <fullName evidence="1">Uncharacterized protein</fullName>
    </submittedName>
</protein>